<accession>A0A087SRB0</accession>
<dbReference type="GeneID" id="23612934"/>
<proteinExistence type="predicted"/>
<gene>
    <name evidence="2" type="ORF">F751_1543</name>
</gene>
<evidence type="ECO:0000313" key="2">
    <source>
        <dbReference type="EMBL" id="KFM28264.1"/>
    </source>
</evidence>
<dbReference type="Proteomes" id="UP000028924">
    <property type="component" value="Unassembled WGS sequence"/>
</dbReference>
<dbReference type="EMBL" id="KL662166">
    <property type="protein sequence ID" value="KFM28264.1"/>
    <property type="molecule type" value="Genomic_DNA"/>
</dbReference>
<organism evidence="2 3">
    <name type="scientific">Auxenochlorella protothecoides</name>
    <name type="common">Green microalga</name>
    <name type="synonym">Chlorella protothecoides</name>
    <dbReference type="NCBI Taxonomy" id="3075"/>
    <lineage>
        <taxon>Eukaryota</taxon>
        <taxon>Viridiplantae</taxon>
        <taxon>Chlorophyta</taxon>
        <taxon>core chlorophytes</taxon>
        <taxon>Trebouxiophyceae</taxon>
        <taxon>Chlorellales</taxon>
        <taxon>Chlorellaceae</taxon>
        <taxon>Auxenochlorella</taxon>
    </lineage>
</organism>
<sequence length="101" mass="10678">MQSQKTTPTGWSEQEVAEGGGRGHWLCHTARHQRWPGCSRGGGAGARVTGPAPVVGGVGPGPGGHALQQAAIHEAPPRLALARLLRFRHPPRACLIGFCFW</sequence>
<feature type="region of interest" description="Disordered" evidence="1">
    <location>
        <begin position="41"/>
        <end position="62"/>
    </location>
</feature>
<feature type="compositionally biased region" description="Low complexity" evidence="1">
    <location>
        <begin position="46"/>
        <end position="55"/>
    </location>
</feature>
<keyword evidence="3" id="KW-1185">Reference proteome</keyword>
<evidence type="ECO:0000313" key="3">
    <source>
        <dbReference type="Proteomes" id="UP000028924"/>
    </source>
</evidence>
<reference evidence="2 3" key="1">
    <citation type="journal article" date="2014" name="BMC Genomics">
        <title>Oil accumulation mechanisms of the oleaginous microalga Chlorella protothecoides revealed through its genome, transcriptomes, and proteomes.</title>
        <authorList>
            <person name="Gao C."/>
            <person name="Wang Y."/>
            <person name="Shen Y."/>
            <person name="Yan D."/>
            <person name="He X."/>
            <person name="Dai J."/>
            <person name="Wu Q."/>
        </authorList>
    </citation>
    <scope>NUCLEOTIDE SEQUENCE [LARGE SCALE GENOMIC DNA]</scope>
    <source>
        <strain evidence="2 3">0710</strain>
    </source>
</reference>
<evidence type="ECO:0000256" key="1">
    <source>
        <dbReference type="SAM" id="MobiDB-lite"/>
    </source>
</evidence>
<dbReference type="RefSeq" id="XP_011401278.1">
    <property type="nucleotide sequence ID" value="XM_011402976.1"/>
</dbReference>
<protein>
    <submittedName>
        <fullName evidence="2">Uncharacterized protein</fullName>
    </submittedName>
</protein>
<dbReference type="KEGG" id="apro:F751_1543"/>
<dbReference type="AlphaFoldDB" id="A0A087SRB0"/>
<name>A0A087SRB0_AUXPR</name>